<sequence length="99" mass="10771">MRMTTRQSESTGIWFLRSMPTQVCFSEAIANPTIRKGIFLGMVVSASQIFSGSMASISYSTRYGCASLPADSLKRLLHPKSKPVLSIPACSLLSRSPKV</sequence>
<gene>
    <name evidence="1" type="ORF">ANCCAN_27844</name>
</gene>
<comment type="caution">
    <text evidence="1">The sequence shown here is derived from an EMBL/GenBank/DDBJ whole genome shotgun (WGS) entry which is preliminary data.</text>
</comment>
<dbReference type="AlphaFoldDB" id="A0A368F5Y1"/>
<proteinExistence type="predicted"/>
<dbReference type="OrthoDB" id="4540492at2759"/>
<accession>A0A368F5Y1</accession>
<name>A0A368F5Y1_ANCCA</name>
<evidence type="ECO:0000313" key="1">
    <source>
        <dbReference type="EMBL" id="RCN26429.1"/>
    </source>
</evidence>
<dbReference type="EMBL" id="JOJR01007339">
    <property type="protein sequence ID" value="RCN26429.1"/>
    <property type="molecule type" value="Genomic_DNA"/>
</dbReference>
<protein>
    <submittedName>
        <fullName evidence="1">Uncharacterized protein</fullName>
    </submittedName>
</protein>
<keyword evidence="2" id="KW-1185">Reference proteome</keyword>
<dbReference type="STRING" id="29170.A0A368F5Y1"/>
<dbReference type="Proteomes" id="UP000252519">
    <property type="component" value="Unassembled WGS sequence"/>
</dbReference>
<evidence type="ECO:0000313" key="2">
    <source>
        <dbReference type="Proteomes" id="UP000252519"/>
    </source>
</evidence>
<organism evidence="1 2">
    <name type="scientific">Ancylostoma caninum</name>
    <name type="common">Dog hookworm</name>
    <dbReference type="NCBI Taxonomy" id="29170"/>
    <lineage>
        <taxon>Eukaryota</taxon>
        <taxon>Metazoa</taxon>
        <taxon>Ecdysozoa</taxon>
        <taxon>Nematoda</taxon>
        <taxon>Chromadorea</taxon>
        <taxon>Rhabditida</taxon>
        <taxon>Rhabditina</taxon>
        <taxon>Rhabditomorpha</taxon>
        <taxon>Strongyloidea</taxon>
        <taxon>Ancylostomatidae</taxon>
        <taxon>Ancylostomatinae</taxon>
        <taxon>Ancylostoma</taxon>
    </lineage>
</organism>
<reference evidence="1 2" key="1">
    <citation type="submission" date="2014-10" db="EMBL/GenBank/DDBJ databases">
        <title>Draft genome of the hookworm Ancylostoma caninum.</title>
        <authorList>
            <person name="Mitreva M."/>
        </authorList>
    </citation>
    <scope>NUCLEOTIDE SEQUENCE [LARGE SCALE GENOMIC DNA]</scope>
    <source>
        <strain evidence="1 2">Baltimore</strain>
    </source>
</reference>